<reference evidence="1" key="4">
    <citation type="submission" date="2019-03" db="UniProtKB">
        <authorList>
            <consortium name="EnsemblPlants"/>
        </authorList>
    </citation>
    <scope>IDENTIFICATION</scope>
</reference>
<evidence type="ECO:0000313" key="1">
    <source>
        <dbReference type="EnsemblPlants" id="AET3Gv20481000.16"/>
    </source>
</evidence>
<accession>A0A453EVL1</accession>
<reference evidence="1" key="5">
    <citation type="journal article" date="2021" name="G3 (Bethesda)">
        <title>Aegilops tauschii genome assembly Aet v5.0 features greater sequence contiguity and improved annotation.</title>
        <authorList>
            <person name="Wang L."/>
            <person name="Zhu T."/>
            <person name="Rodriguez J.C."/>
            <person name="Deal K.R."/>
            <person name="Dubcovsky J."/>
            <person name="McGuire P.E."/>
            <person name="Lux T."/>
            <person name="Spannagl M."/>
            <person name="Mayer K.F.X."/>
            <person name="Baldrich P."/>
            <person name="Meyers B.C."/>
            <person name="Huo N."/>
            <person name="Gu Y.Q."/>
            <person name="Zhou H."/>
            <person name="Devos K.M."/>
            <person name="Bennetzen J.L."/>
            <person name="Unver T."/>
            <person name="Budak H."/>
            <person name="Gulick P.J."/>
            <person name="Galiba G."/>
            <person name="Kalapos B."/>
            <person name="Nelson D.R."/>
            <person name="Li P."/>
            <person name="You F.M."/>
            <person name="Luo M.C."/>
            <person name="Dvorak J."/>
        </authorList>
    </citation>
    <scope>NUCLEOTIDE SEQUENCE [LARGE SCALE GENOMIC DNA]</scope>
    <source>
        <strain evidence="1">cv. AL8/78</strain>
    </source>
</reference>
<reference evidence="1" key="3">
    <citation type="journal article" date="2017" name="Nature">
        <title>Genome sequence of the progenitor of the wheat D genome Aegilops tauschii.</title>
        <authorList>
            <person name="Luo M.C."/>
            <person name="Gu Y.Q."/>
            <person name="Puiu D."/>
            <person name="Wang H."/>
            <person name="Twardziok S.O."/>
            <person name="Deal K.R."/>
            <person name="Huo N."/>
            <person name="Zhu T."/>
            <person name="Wang L."/>
            <person name="Wang Y."/>
            <person name="McGuire P.E."/>
            <person name="Liu S."/>
            <person name="Long H."/>
            <person name="Ramasamy R.K."/>
            <person name="Rodriguez J.C."/>
            <person name="Van S.L."/>
            <person name="Yuan L."/>
            <person name="Wang Z."/>
            <person name="Xia Z."/>
            <person name="Xiao L."/>
            <person name="Anderson O.D."/>
            <person name="Ouyang S."/>
            <person name="Liang Y."/>
            <person name="Zimin A.V."/>
            <person name="Pertea G."/>
            <person name="Qi P."/>
            <person name="Bennetzen J.L."/>
            <person name="Dai X."/>
            <person name="Dawson M.W."/>
            <person name="Muller H.G."/>
            <person name="Kugler K."/>
            <person name="Rivarola-Duarte L."/>
            <person name="Spannagl M."/>
            <person name="Mayer K.F.X."/>
            <person name="Lu F.H."/>
            <person name="Bevan M.W."/>
            <person name="Leroy P."/>
            <person name="Li P."/>
            <person name="You F.M."/>
            <person name="Sun Q."/>
            <person name="Liu Z."/>
            <person name="Lyons E."/>
            <person name="Wicker T."/>
            <person name="Salzberg S.L."/>
            <person name="Devos K.M."/>
            <person name="Dvorak J."/>
        </authorList>
    </citation>
    <scope>NUCLEOTIDE SEQUENCE [LARGE SCALE GENOMIC DNA]</scope>
    <source>
        <strain evidence="1">cv. AL8/78</strain>
    </source>
</reference>
<sequence length="57" mass="6287">TLHNILTGAAAAEFSVRAVPGFLKQFGHTARFGLNTNYLKYLFSRECIIHPPTLALV</sequence>
<dbReference type="AlphaFoldDB" id="A0A453EVL1"/>
<reference evidence="2" key="2">
    <citation type="journal article" date="2017" name="Nat. Plants">
        <title>The Aegilops tauschii genome reveals multiple impacts of transposons.</title>
        <authorList>
            <person name="Zhao G."/>
            <person name="Zou C."/>
            <person name="Li K."/>
            <person name="Wang K."/>
            <person name="Li T."/>
            <person name="Gao L."/>
            <person name="Zhang X."/>
            <person name="Wang H."/>
            <person name="Yang Z."/>
            <person name="Liu X."/>
            <person name="Jiang W."/>
            <person name="Mao L."/>
            <person name="Kong X."/>
            <person name="Jiao Y."/>
            <person name="Jia J."/>
        </authorList>
    </citation>
    <scope>NUCLEOTIDE SEQUENCE [LARGE SCALE GENOMIC DNA]</scope>
    <source>
        <strain evidence="2">cv. AL8/78</strain>
    </source>
</reference>
<proteinExistence type="predicted"/>
<protein>
    <submittedName>
        <fullName evidence="1">Uncharacterized protein</fullName>
    </submittedName>
</protein>
<reference evidence="2" key="1">
    <citation type="journal article" date="2014" name="Science">
        <title>Ancient hybridizations among the ancestral genomes of bread wheat.</title>
        <authorList>
            <consortium name="International Wheat Genome Sequencing Consortium,"/>
            <person name="Marcussen T."/>
            <person name="Sandve S.R."/>
            <person name="Heier L."/>
            <person name="Spannagl M."/>
            <person name="Pfeifer M."/>
            <person name="Jakobsen K.S."/>
            <person name="Wulff B.B."/>
            <person name="Steuernagel B."/>
            <person name="Mayer K.F."/>
            <person name="Olsen O.A."/>
        </authorList>
    </citation>
    <scope>NUCLEOTIDE SEQUENCE [LARGE SCALE GENOMIC DNA]</scope>
    <source>
        <strain evidence="2">cv. AL8/78</strain>
    </source>
</reference>
<dbReference type="Proteomes" id="UP000015105">
    <property type="component" value="Chromosome 3D"/>
</dbReference>
<organism evidence="1 2">
    <name type="scientific">Aegilops tauschii subsp. strangulata</name>
    <name type="common">Goatgrass</name>
    <dbReference type="NCBI Taxonomy" id="200361"/>
    <lineage>
        <taxon>Eukaryota</taxon>
        <taxon>Viridiplantae</taxon>
        <taxon>Streptophyta</taxon>
        <taxon>Embryophyta</taxon>
        <taxon>Tracheophyta</taxon>
        <taxon>Spermatophyta</taxon>
        <taxon>Magnoliopsida</taxon>
        <taxon>Liliopsida</taxon>
        <taxon>Poales</taxon>
        <taxon>Poaceae</taxon>
        <taxon>BOP clade</taxon>
        <taxon>Pooideae</taxon>
        <taxon>Triticodae</taxon>
        <taxon>Triticeae</taxon>
        <taxon>Triticinae</taxon>
        <taxon>Aegilops</taxon>
    </lineage>
</organism>
<keyword evidence="2" id="KW-1185">Reference proteome</keyword>
<name>A0A453EVL1_AEGTS</name>
<dbReference type="EnsemblPlants" id="AET3Gv20481000.16">
    <property type="protein sequence ID" value="AET3Gv20481000.16"/>
    <property type="gene ID" value="AET3Gv20481000"/>
</dbReference>
<dbReference type="Gramene" id="AET3Gv20481000.16">
    <property type="protein sequence ID" value="AET3Gv20481000.16"/>
    <property type="gene ID" value="AET3Gv20481000"/>
</dbReference>
<evidence type="ECO:0000313" key="2">
    <source>
        <dbReference type="Proteomes" id="UP000015105"/>
    </source>
</evidence>